<feature type="region of interest" description="Disordered" evidence="1">
    <location>
        <begin position="363"/>
        <end position="390"/>
    </location>
</feature>
<feature type="region of interest" description="Disordered" evidence="1">
    <location>
        <begin position="1"/>
        <end position="22"/>
    </location>
</feature>
<sequence>MAELESKSNGRRRTQVAVNSSLVHARGPYSTLPCPVLSPDSPTSAGGLHQGNYEPHVYSRSTPVSLQSAPANCSPYPLLQSGLDCGTGNGSNVVHRSSYISSYPLSYGDEASYHVQHVQPGVLPNGEVTDGNAFGGSAGTKPWYESCQTKSMQAIYPDSDGNNAMATSGYPFMLQQSHTPVPTDNVSAFPVINSLSNGLTSSDRTLPNPVAYRNSTLPPAASILESSMNVSTIPSHMSNDKSTWAFDKHLSNDFHILRANSSAIGSSERLKPLPSSPADISFGYIPISSNSSGPPVSTPPCTLPDPMGLPDRYQTANKLGRSKVPERESFPETYTSEVYGYDRSRSSRGSLISGHLYVRNPSDSEPITIHRPDPIMRSAPLTPLNNAEGI</sequence>
<protein>
    <submittedName>
        <fullName evidence="2">Uncharacterized protein</fullName>
    </submittedName>
</protein>
<reference evidence="2" key="1">
    <citation type="submission" date="2023-03" db="EMBL/GenBank/DDBJ databases">
        <title>Emydomyces testavorans Genome Sequence.</title>
        <authorList>
            <person name="Hoyer L."/>
        </authorList>
    </citation>
    <scope>NUCLEOTIDE SEQUENCE</scope>
    <source>
        <strain evidence="2">16-2883</strain>
    </source>
</reference>
<name>A0AAF0DLJ3_9EURO</name>
<evidence type="ECO:0000313" key="2">
    <source>
        <dbReference type="EMBL" id="WEW59857.1"/>
    </source>
</evidence>
<dbReference type="EMBL" id="CP120629">
    <property type="protein sequence ID" value="WEW59857.1"/>
    <property type="molecule type" value="Genomic_DNA"/>
</dbReference>
<evidence type="ECO:0000313" key="3">
    <source>
        <dbReference type="Proteomes" id="UP001219355"/>
    </source>
</evidence>
<keyword evidence="3" id="KW-1185">Reference proteome</keyword>
<gene>
    <name evidence="2" type="ORF">PRK78_005338</name>
</gene>
<organism evidence="2 3">
    <name type="scientific">Emydomyces testavorans</name>
    <dbReference type="NCBI Taxonomy" id="2070801"/>
    <lineage>
        <taxon>Eukaryota</taxon>
        <taxon>Fungi</taxon>
        <taxon>Dikarya</taxon>
        <taxon>Ascomycota</taxon>
        <taxon>Pezizomycotina</taxon>
        <taxon>Eurotiomycetes</taxon>
        <taxon>Eurotiomycetidae</taxon>
        <taxon>Onygenales</taxon>
        <taxon>Nannizziopsiaceae</taxon>
        <taxon>Emydomyces</taxon>
    </lineage>
</organism>
<evidence type="ECO:0000256" key="1">
    <source>
        <dbReference type="SAM" id="MobiDB-lite"/>
    </source>
</evidence>
<accession>A0AAF0DLJ3</accession>
<dbReference type="AlphaFoldDB" id="A0AAF0DLJ3"/>
<dbReference type="Proteomes" id="UP001219355">
    <property type="component" value="Chromosome 3"/>
</dbReference>
<proteinExistence type="predicted"/>